<evidence type="ECO:0000313" key="9">
    <source>
        <dbReference type="Proteomes" id="UP000675664"/>
    </source>
</evidence>
<comment type="caution">
    <text evidence="8">The sequence shown here is derived from an EMBL/GenBank/DDBJ whole genome shotgun (WGS) entry which is preliminary data.</text>
</comment>
<dbReference type="NCBIfam" id="TIGR02614">
    <property type="entry name" value="ftsW"/>
    <property type="match status" value="1"/>
</dbReference>
<dbReference type="InterPro" id="IPR001182">
    <property type="entry name" value="FtsW/RodA"/>
</dbReference>
<dbReference type="GO" id="GO:0051301">
    <property type="term" value="P:cell division"/>
    <property type="evidence" value="ECO:0007669"/>
    <property type="project" value="InterPro"/>
</dbReference>
<dbReference type="Pfam" id="PF01098">
    <property type="entry name" value="FTSW_RODA_SPOVE"/>
    <property type="match status" value="1"/>
</dbReference>
<dbReference type="GO" id="GO:0032153">
    <property type="term" value="C:cell division site"/>
    <property type="evidence" value="ECO:0007669"/>
    <property type="project" value="TreeGrafter"/>
</dbReference>
<keyword evidence="2" id="KW-1003">Cell membrane</keyword>
<feature type="transmembrane region" description="Helical" evidence="7">
    <location>
        <begin position="7"/>
        <end position="26"/>
    </location>
</feature>
<evidence type="ECO:0000256" key="7">
    <source>
        <dbReference type="SAM" id="Phobius"/>
    </source>
</evidence>
<dbReference type="GO" id="GO:0005886">
    <property type="term" value="C:plasma membrane"/>
    <property type="evidence" value="ECO:0007669"/>
    <property type="project" value="UniProtKB-SubCell"/>
</dbReference>
<dbReference type="InterPro" id="IPR013437">
    <property type="entry name" value="FtsW"/>
</dbReference>
<keyword evidence="5 7" id="KW-1133">Transmembrane helix</keyword>
<feature type="transmembrane region" description="Helical" evidence="7">
    <location>
        <begin position="71"/>
        <end position="91"/>
    </location>
</feature>
<feature type="transmembrane region" description="Helical" evidence="7">
    <location>
        <begin position="147"/>
        <end position="174"/>
    </location>
</feature>
<evidence type="ECO:0000256" key="4">
    <source>
        <dbReference type="ARBA" id="ARBA00022960"/>
    </source>
</evidence>
<comment type="subcellular location">
    <subcellularLocation>
        <location evidence="1">Cell membrane</location>
        <topology evidence="1">Multi-pass membrane protein</topology>
    </subcellularLocation>
</comment>
<evidence type="ECO:0000256" key="3">
    <source>
        <dbReference type="ARBA" id="ARBA00022692"/>
    </source>
</evidence>
<evidence type="ECO:0000256" key="2">
    <source>
        <dbReference type="ARBA" id="ARBA00022475"/>
    </source>
</evidence>
<dbReference type="AlphaFoldDB" id="A0A8J7W176"/>
<evidence type="ECO:0000256" key="5">
    <source>
        <dbReference type="ARBA" id="ARBA00022989"/>
    </source>
</evidence>
<evidence type="ECO:0000256" key="1">
    <source>
        <dbReference type="ARBA" id="ARBA00004651"/>
    </source>
</evidence>
<feature type="transmembrane region" description="Helical" evidence="7">
    <location>
        <begin position="106"/>
        <end position="126"/>
    </location>
</feature>
<dbReference type="EMBL" id="JAGSND010000002">
    <property type="protein sequence ID" value="MBR0597065.1"/>
    <property type="molecule type" value="Genomic_DNA"/>
</dbReference>
<evidence type="ECO:0000256" key="6">
    <source>
        <dbReference type="ARBA" id="ARBA00023136"/>
    </source>
</evidence>
<organism evidence="8 9">
    <name type="scientific">Sinanaerobacter chloroacetimidivorans</name>
    <dbReference type="NCBI Taxonomy" id="2818044"/>
    <lineage>
        <taxon>Bacteria</taxon>
        <taxon>Bacillati</taxon>
        <taxon>Bacillota</taxon>
        <taxon>Clostridia</taxon>
        <taxon>Peptostreptococcales</taxon>
        <taxon>Anaerovoracaceae</taxon>
        <taxon>Sinanaerobacter</taxon>
    </lineage>
</organism>
<dbReference type="GO" id="GO:0009252">
    <property type="term" value="P:peptidoglycan biosynthetic process"/>
    <property type="evidence" value="ECO:0007669"/>
    <property type="project" value="InterPro"/>
</dbReference>
<reference evidence="8" key="2">
    <citation type="submission" date="2021-04" db="EMBL/GenBank/DDBJ databases">
        <authorList>
            <person name="Liu J."/>
        </authorList>
    </citation>
    <scope>NUCLEOTIDE SEQUENCE</scope>
    <source>
        <strain evidence="8">BAD-6</strain>
    </source>
</reference>
<dbReference type="GO" id="GO:0008360">
    <property type="term" value="P:regulation of cell shape"/>
    <property type="evidence" value="ECO:0007669"/>
    <property type="project" value="UniProtKB-KW"/>
</dbReference>
<gene>
    <name evidence="8" type="primary">ftsW</name>
    <name evidence="8" type="ORF">KCX82_04205</name>
</gene>
<feature type="transmembrane region" description="Helical" evidence="7">
    <location>
        <begin position="180"/>
        <end position="199"/>
    </location>
</feature>
<keyword evidence="3 7" id="KW-0812">Transmembrane</keyword>
<feature type="transmembrane region" description="Helical" evidence="7">
    <location>
        <begin position="299"/>
        <end position="324"/>
    </location>
</feature>
<feature type="transmembrane region" description="Helical" evidence="7">
    <location>
        <begin position="46"/>
        <end position="64"/>
    </location>
</feature>
<sequence>MKSGDFVLTIIVLGLVVFGVIMVFSSSYYNAINDSGDPYFYLKRDIVWAALGLGAMLFCAMFDYRMYAKIAPGILATSVLLLALLFTPLGITRNYATRWIGVGEFTVMPGEIAKIAVIIFVAWYLSKDPKRIRSFTKGVLPLLGLSGVYFGLIILQPNLSTAITICGIIIGMMFVAGLNILYLVGIVGIGAVGITGMILTDEGGYRLKRLTSFLDPFQDPLGDGYQVIQSLLALGSGGLFGVGLGKSIQKTLYLPEPQNDFIFAIIGEELGYIGCLLLIACYLVLIWRGIHIAINAPDMFGTLLASGITIMLALQVVLNIAVVTSSMPPTGITLPFVSYGGNALMLFMGSMGILLNISRRTVR</sequence>
<keyword evidence="4" id="KW-0133">Cell shape</keyword>
<accession>A0A8J7W176</accession>
<reference evidence="8" key="1">
    <citation type="submission" date="2021-04" db="EMBL/GenBank/DDBJ databases">
        <title>Sinoanaerobacter chloroacetimidivorans sp. nov., an obligate anaerobic bacterium isolated from anaerobic sludge.</title>
        <authorList>
            <person name="Bao Y."/>
        </authorList>
    </citation>
    <scope>NUCLEOTIDE SEQUENCE</scope>
    <source>
        <strain evidence="8">BAD-6</strain>
    </source>
</reference>
<protein>
    <submittedName>
        <fullName evidence="8">Putative lipid II flippase FtsW</fullName>
    </submittedName>
</protein>
<evidence type="ECO:0000313" key="8">
    <source>
        <dbReference type="EMBL" id="MBR0597065.1"/>
    </source>
</evidence>
<keyword evidence="6 7" id="KW-0472">Membrane</keyword>
<name>A0A8J7W176_9FIRM</name>
<dbReference type="Proteomes" id="UP000675664">
    <property type="component" value="Unassembled WGS sequence"/>
</dbReference>
<proteinExistence type="predicted"/>
<dbReference type="GO" id="GO:0015648">
    <property type="term" value="F:lipid-linked peptidoglycan transporter activity"/>
    <property type="evidence" value="ECO:0007669"/>
    <property type="project" value="TreeGrafter"/>
</dbReference>
<dbReference type="PANTHER" id="PTHR30474:SF13">
    <property type="entry name" value="STAGE V SPORULATION PROTEIN E"/>
    <property type="match status" value="1"/>
</dbReference>
<dbReference type="PANTHER" id="PTHR30474">
    <property type="entry name" value="CELL CYCLE PROTEIN"/>
    <property type="match status" value="1"/>
</dbReference>
<feature type="transmembrane region" description="Helical" evidence="7">
    <location>
        <begin position="261"/>
        <end position="287"/>
    </location>
</feature>
<feature type="transmembrane region" description="Helical" evidence="7">
    <location>
        <begin position="336"/>
        <end position="357"/>
    </location>
</feature>
<keyword evidence="9" id="KW-1185">Reference proteome</keyword>